<name>A0AAJ0D564_9PEZI</name>
<comment type="caution">
    <text evidence="1">The sequence shown here is derived from an EMBL/GenBank/DDBJ whole genome shotgun (WGS) entry which is preliminary data.</text>
</comment>
<keyword evidence="2" id="KW-1185">Reference proteome</keyword>
<accession>A0AAJ0D564</accession>
<dbReference type="AlphaFoldDB" id="A0AAJ0D564"/>
<sequence>MTTNGHPVYAHVPTWDKTRNPSGFGQPQRCLHANKGCVRLVTTWGLQCKPCEVLGRTLLYDTSGAVAFAEGDLLKPMPLPEAADCLVYPSGQYVPFHELEYPLLTAPTVPQDHNTGLLDSLLSERHSSRQCSSQ</sequence>
<proteinExistence type="predicted"/>
<reference evidence="1" key="1">
    <citation type="submission" date="2023-04" db="EMBL/GenBank/DDBJ databases">
        <title>Black Yeasts Isolated from many extreme environments.</title>
        <authorList>
            <person name="Coleine C."/>
            <person name="Stajich J.E."/>
            <person name="Selbmann L."/>
        </authorList>
    </citation>
    <scope>NUCLEOTIDE SEQUENCE</scope>
    <source>
        <strain evidence="1">CCFEE 5312</strain>
    </source>
</reference>
<protein>
    <submittedName>
        <fullName evidence="1">Uncharacterized protein</fullName>
    </submittedName>
</protein>
<dbReference type="Proteomes" id="UP001271007">
    <property type="component" value="Unassembled WGS sequence"/>
</dbReference>
<organism evidence="1 2">
    <name type="scientific">Extremus antarcticus</name>
    <dbReference type="NCBI Taxonomy" id="702011"/>
    <lineage>
        <taxon>Eukaryota</taxon>
        <taxon>Fungi</taxon>
        <taxon>Dikarya</taxon>
        <taxon>Ascomycota</taxon>
        <taxon>Pezizomycotina</taxon>
        <taxon>Dothideomycetes</taxon>
        <taxon>Dothideomycetidae</taxon>
        <taxon>Mycosphaerellales</taxon>
        <taxon>Extremaceae</taxon>
        <taxon>Extremus</taxon>
    </lineage>
</organism>
<evidence type="ECO:0000313" key="1">
    <source>
        <dbReference type="EMBL" id="KAK3046254.1"/>
    </source>
</evidence>
<gene>
    <name evidence="1" type="ORF">LTR09_012246</name>
</gene>
<evidence type="ECO:0000313" key="2">
    <source>
        <dbReference type="Proteomes" id="UP001271007"/>
    </source>
</evidence>
<dbReference type="EMBL" id="JAWDJX010000103">
    <property type="protein sequence ID" value="KAK3046254.1"/>
    <property type="molecule type" value="Genomic_DNA"/>
</dbReference>